<reference evidence="2" key="1">
    <citation type="submission" date="2009-07" db="EMBL/GenBank/DDBJ databases">
        <title>Complete genome sequence of Rothia mucilaginosa DJ.</title>
        <authorList>
            <person name="Yamane K."/>
            <person name="Nambu T."/>
            <person name="Mashimo C."/>
            <person name="Sugimori C."/>
            <person name="Yamanaka T."/>
            <person name="Leung K."/>
            <person name="Fukushima H."/>
        </authorList>
    </citation>
    <scope>NUCLEOTIDE SEQUENCE [LARGE SCALE GENOMIC DNA]</scope>
    <source>
        <strain evidence="2">DY-18</strain>
    </source>
</reference>
<dbReference type="AlphaFoldDB" id="D2NQL9"/>
<protein>
    <submittedName>
        <fullName evidence="1">Hemoglobin-like flavoprotein</fullName>
    </submittedName>
</protein>
<dbReference type="KEGG" id="rmu:RMDY18_01130"/>
<dbReference type="HOGENOM" id="CLU_806280_0_0_11"/>
<evidence type="ECO:0000313" key="2">
    <source>
        <dbReference type="Proteomes" id="UP000001883"/>
    </source>
</evidence>
<organism evidence="1 2">
    <name type="scientific">Rothia mucilaginosa (strain DY-18)</name>
    <name type="common">Stomatococcus mucilaginosus</name>
    <dbReference type="NCBI Taxonomy" id="680646"/>
    <lineage>
        <taxon>Bacteria</taxon>
        <taxon>Bacillati</taxon>
        <taxon>Actinomycetota</taxon>
        <taxon>Actinomycetes</taxon>
        <taxon>Micrococcales</taxon>
        <taxon>Micrococcaceae</taxon>
        <taxon>Rothia</taxon>
    </lineage>
</organism>
<dbReference type="EMBL" id="AP011540">
    <property type="protein sequence ID" value="BAI63945.1"/>
    <property type="molecule type" value="Genomic_DNA"/>
</dbReference>
<keyword evidence="2" id="KW-1185">Reference proteome</keyword>
<accession>D2NQL9</accession>
<name>D2NQL9_ROTMD</name>
<sequence length="344" mass="39944">MGNKTRWGTTFQQVAPHRVYTFNQPLKHLGVDRHLHGGRQHARTNAVRRRRRVTIHLNRLRTIRELQHHLRPHQVANHRQLNARRTQNRAARNLRHQQPPLHQVTRRRHNHLKIAVIHIRHIRQANTTLQAATIRDQHRTHRQSTRLPTIHANTHRVRPAQHMLHAGLHVRNPTELRLNLLVRIIHDKRVKAGTTHHKERVFGFFAGGARSRHLNRINALTCTVERNINARRHVTDRNIQVARQQVTGTHRQNTQARLAPLMMRQRRRHSTHRTVTTGSNQQVNTLSDQLAGSLRTGLVHAGGAHQRLRVAVRREGTFQNLDSRRSTGLARVVHHAHALRLTGG</sequence>
<gene>
    <name evidence="1" type="ordered locus">RMDY18_01130</name>
</gene>
<evidence type="ECO:0000313" key="1">
    <source>
        <dbReference type="EMBL" id="BAI63945.1"/>
    </source>
</evidence>
<reference evidence="1 2" key="2">
    <citation type="journal article" date="2010" name="J Osaka Dent Univ">
        <title>Isolation and identification of Rothia mucilaginosa from persistent apical periodontitis lesions.</title>
        <authorList>
            <person name="Yamane K."/>
            <person name="Yoshida M."/>
            <person name="Fujihira T."/>
            <person name="Baba T."/>
            <person name="Tsuji N."/>
            <person name="Hayashi H."/>
            <person name="Sugimori C."/>
            <person name="Yamanaka T."/>
            <person name="Mashimo C."/>
            <person name="Nambu T."/>
            <person name="Kawai H."/>
            <person name="Fukushima H."/>
        </authorList>
    </citation>
    <scope>NUCLEOTIDE SEQUENCE [LARGE SCALE GENOMIC DNA]</scope>
    <source>
        <strain evidence="1 2">DY-18</strain>
    </source>
</reference>
<dbReference type="Proteomes" id="UP000001883">
    <property type="component" value="Chromosome"/>
</dbReference>
<reference evidence="1 2" key="3">
    <citation type="journal article" date="2010" name="Sequencing">
        <title>Complete Genome Sequence of Rothia mucilaginosa DY-18: A Clinical Isolate with Dense Meshwork-Like Structures from a Persistent Apical Periodontitis Lesion.</title>
        <authorList>
            <person name="Yamane K."/>
            <person name="Nambu T."/>
            <person name="Yamanaka T."/>
            <person name="Mashimo C."/>
            <person name="Sugimori C."/>
            <person name="Leung K.-P."/>
            <person name="Fukushima H."/>
        </authorList>
    </citation>
    <scope>NUCLEOTIDE SEQUENCE [LARGE SCALE GENOMIC DNA]</scope>
    <source>
        <strain evidence="1 2">DY-18</strain>
    </source>
</reference>
<proteinExistence type="predicted"/>